<dbReference type="PIRSF" id="PIRSF001549">
    <property type="entry name" value="His-tRNA_synth"/>
    <property type="match status" value="1"/>
</dbReference>
<dbReference type="NCBIfam" id="TIGR00442">
    <property type="entry name" value="hisS"/>
    <property type="match status" value="1"/>
</dbReference>
<dbReference type="EC" id="6.1.1.21" evidence="2"/>
<dbReference type="SUPFAM" id="SSF52954">
    <property type="entry name" value="Class II aaRS ABD-related"/>
    <property type="match status" value="1"/>
</dbReference>
<dbReference type="OrthoDB" id="1906957at2759"/>
<dbReference type="GO" id="GO:0005524">
    <property type="term" value="F:ATP binding"/>
    <property type="evidence" value="ECO:0007669"/>
    <property type="project" value="UniProtKB-KW"/>
</dbReference>
<dbReference type="GO" id="GO:0005739">
    <property type="term" value="C:mitochondrion"/>
    <property type="evidence" value="ECO:0007669"/>
    <property type="project" value="TreeGrafter"/>
</dbReference>
<dbReference type="OMA" id="YQIQKVW"/>
<dbReference type="FunCoup" id="A0A078ASX9">
    <property type="interactions" value="25"/>
</dbReference>
<keyword evidence="6" id="KW-0648">Protein biosynthesis</keyword>
<accession>A0A078ASX9</accession>
<dbReference type="PANTHER" id="PTHR11476">
    <property type="entry name" value="HISTIDYL-TRNA SYNTHETASE"/>
    <property type="match status" value="1"/>
</dbReference>
<evidence type="ECO:0000313" key="12">
    <source>
        <dbReference type="Proteomes" id="UP000039865"/>
    </source>
</evidence>
<dbReference type="Proteomes" id="UP000039865">
    <property type="component" value="Unassembled WGS sequence"/>
</dbReference>
<evidence type="ECO:0000259" key="10">
    <source>
        <dbReference type="PROSITE" id="PS50862"/>
    </source>
</evidence>
<evidence type="ECO:0000313" key="11">
    <source>
        <dbReference type="EMBL" id="CDW85294.1"/>
    </source>
</evidence>
<keyword evidence="5" id="KW-0067">ATP-binding</keyword>
<dbReference type="GO" id="GO:0004821">
    <property type="term" value="F:histidine-tRNA ligase activity"/>
    <property type="evidence" value="ECO:0007669"/>
    <property type="project" value="UniProtKB-EC"/>
</dbReference>
<dbReference type="InterPro" id="IPR036621">
    <property type="entry name" value="Anticodon-bd_dom_sf"/>
</dbReference>
<dbReference type="InterPro" id="IPR004154">
    <property type="entry name" value="Anticodon-bd"/>
</dbReference>
<comment type="catalytic activity">
    <reaction evidence="8">
        <text>tRNA(His) + L-histidine + ATP = L-histidyl-tRNA(His) + AMP + diphosphate + H(+)</text>
        <dbReference type="Rhea" id="RHEA:17313"/>
        <dbReference type="Rhea" id="RHEA-COMP:9665"/>
        <dbReference type="Rhea" id="RHEA-COMP:9689"/>
        <dbReference type="ChEBI" id="CHEBI:15378"/>
        <dbReference type="ChEBI" id="CHEBI:30616"/>
        <dbReference type="ChEBI" id="CHEBI:33019"/>
        <dbReference type="ChEBI" id="CHEBI:57595"/>
        <dbReference type="ChEBI" id="CHEBI:78442"/>
        <dbReference type="ChEBI" id="CHEBI:78527"/>
        <dbReference type="ChEBI" id="CHEBI:456215"/>
        <dbReference type="EC" id="6.1.1.21"/>
    </reaction>
</comment>
<dbReference type="HAMAP" id="MF_00127">
    <property type="entry name" value="His_tRNA_synth"/>
    <property type="match status" value="1"/>
</dbReference>
<sequence>MSSSILKSSSIKSQLIKTAKGTRDMLPDQMFIKDKVLSQIKDIFKLHGAVEIDTPVFERREVFQERYGEANKLVYNLDDQGGELLSMRYDLTVPFARFMATHNIQKIKRFQIGKVYRRDQPNQTSGRYREFYQCDYDMAGQYKPMVADAEVLKVFCQQLKNLDLKFKIKLNDRRLLDYAIIEKALCKQEQFNSICTSLDKLDKEPWESVKEELKLKGLDQDQIMKIKEFIDIQSESSVKTLEQLRYLYPNNKILDEIQLLIRYLEEMDCQENIQLDPSLARGLDYYTGMIFEAVLTGEERNLGIGSIAAGGRYDNLLGYFSKNQSIPSAGGSLGIERIFNILEDRHKKSKSIINNVDVIIGSMGEVESLQLMRLASFLWDNNIKADIIHEKIRFKDQIQQAISKGAKYMIVLGEDELKLNKVLIKNLNEKSQLALDFEKPQIIEFIKKGL</sequence>
<keyword evidence="7" id="KW-0030">Aminoacyl-tRNA synthetase</keyword>
<dbReference type="PROSITE" id="PS50862">
    <property type="entry name" value="AA_TRNA_LIGASE_II"/>
    <property type="match status" value="1"/>
</dbReference>
<dbReference type="Gene3D" id="3.30.930.10">
    <property type="entry name" value="Bira Bifunctional Protein, Domain 2"/>
    <property type="match status" value="1"/>
</dbReference>
<dbReference type="GO" id="GO:0032543">
    <property type="term" value="P:mitochondrial translation"/>
    <property type="evidence" value="ECO:0007669"/>
    <property type="project" value="TreeGrafter"/>
</dbReference>
<comment type="similarity">
    <text evidence="1">Belongs to the class-II aminoacyl-tRNA synthetase family.</text>
</comment>
<feature type="binding site" evidence="9">
    <location>
        <position position="133"/>
    </location>
    <ligand>
        <name>L-histidine</name>
        <dbReference type="ChEBI" id="CHEBI:57595"/>
    </ligand>
</feature>
<protein>
    <recommendedName>
        <fullName evidence="2">histidine--tRNA ligase</fullName>
        <ecNumber evidence="2">6.1.1.21</ecNumber>
    </recommendedName>
</protein>
<keyword evidence="12" id="KW-1185">Reference proteome</keyword>
<dbReference type="GO" id="GO:0006427">
    <property type="term" value="P:histidyl-tRNA aminoacylation"/>
    <property type="evidence" value="ECO:0007669"/>
    <property type="project" value="InterPro"/>
</dbReference>
<dbReference type="Pfam" id="PF13393">
    <property type="entry name" value="tRNA-synt_His"/>
    <property type="match status" value="1"/>
</dbReference>
<evidence type="ECO:0000256" key="7">
    <source>
        <dbReference type="ARBA" id="ARBA00023146"/>
    </source>
</evidence>
<dbReference type="InParanoid" id="A0A078ASX9"/>
<gene>
    <name evidence="11" type="primary">Contig9759.g10436</name>
    <name evidence="11" type="ORF">STYLEM_14368</name>
</gene>
<proteinExistence type="inferred from homology"/>
<dbReference type="InterPro" id="IPR006195">
    <property type="entry name" value="aa-tRNA-synth_II"/>
</dbReference>
<dbReference type="InterPro" id="IPR041715">
    <property type="entry name" value="HisRS-like_core"/>
</dbReference>
<keyword evidence="4" id="KW-0547">Nucleotide-binding</keyword>
<dbReference type="InterPro" id="IPR015807">
    <property type="entry name" value="His-tRNA-ligase"/>
</dbReference>
<reference evidence="11 12" key="1">
    <citation type="submission" date="2014-06" db="EMBL/GenBank/DDBJ databases">
        <authorList>
            <person name="Swart Estienne"/>
        </authorList>
    </citation>
    <scope>NUCLEOTIDE SEQUENCE [LARGE SCALE GENOMIC DNA]</scope>
    <source>
        <strain evidence="11 12">130c</strain>
    </source>
</reference>
<dbReference type="InterPro" id="IPR045864">
    <property type="entry name" value="aa-tRNA-synth_II/BPL/LPL"/>
</dbReference>
<dbReference type="GO" id="GO:0005829">
    <property type="term" value="C:cytosol"/>
    <property type="evidence" value="ECO:0007669"/>
    <property type="project" value="TreeGrafter"/>
</dbReference>
<feature type="binding site" evidence="9">
    <location>
        <position position="117"/>
    </location>
    <ligand>
        <name>L-histidine</name>
        <dbReference type="ChEBI" id="CHEBI:57595"/>
    </ligand>
</feature>
<dbReference type="InterPro" id="IPR004516">
    <property type="entry name" value="HisRS/HisZ"/>
</dbReference>
<dbReference type="CDD" id="cd00859">
    <property type="entry name" value="HisRS_anticodon"/>
    <property type="match status" value="1"/>
</dbReference>
<organism evidence="11 12">
    <name type="scientific">Stylonychia lemnae</name>
    <name type="common">Ciliate</name>
    <dbReference type="NCBI Taxonomy" id="5949"/>
    <lineage>
        <taxon>Eukaryota</taxon>
        <taxon>Sar</taxon>
        <taxon>Alveolata</taxon>
        <taxon>Ciliophora</taxon>
        <taxon>Intramacronucleata</taxon>
        <taxon>Spirotrichea</taxon>
        <taxon>Stichotrichia</taxon>
        <taxon>Sporadotrichida</taxon>
        <taxon>Oxytrichidae</taxon>
        <taxon>Stylonychinae</taxon>
        <taxon>Stylonychia</taxon>
    </lineage>
</organism>
<evidence type="ECO:0000256" key="2">
    <source>
        <dbReference type="ARBA" id="ARBA00012815"/>
    </source>
</evidence>
<evidence type="ECO:0000256" key="8">
    <source>
        <dbReference type="ARBA" id="ARBA00047639"/>
    </source>
</evidence>
<feature type="binding site" evidence="9">
    <location>
        <position position="137"/>
    </location>
    <ligand>
        <name>L-histidine</name>
        <dbReference type="ChEBI" id="CHEBI:57595"/>
    </ligand>
</feature>
<dbReference type="AlphaFoldDB" id="A0A078ASX9"/>
<feature type="binding site" evidence="9">
    <location>
        <position position="281"/>
    </location>
    <ligand>
        <name>L-histidine</name>
        <dbReference type="ChEBI" id="CHEBI:57595"/>
    </ligand>
</feature>
<feature type="binding site" evidence="9">
    <location>
        <begin position="285"/>
        <end position="286"/>
    </location>
    <ligand>
        <name>L-histidine</name>
        <dbReference type="ChEBI" id="CHEBI:57595"/>
    </ligand>
</feature>
<evidence type="ECO:0000256" key="6">
    <source>
        <dbReference type="ARBA" id="ARBA00022917"/>
    </source>
</evidence>
<dbReference type="InterPro" id="IPR033656">
    <property type="entry name" value="HisRS_anticodon"/>
</dbReference>
<dbReference type="SUPFAM" id="SSF55681">
    <property type="entry name" value="Class II aaRS and biotin synthetases"/>
    <property type="match status" value="1"/>
</dbReference>
<feature type="binding site" evidence="9">
    <location>
        <begin position="90"/>
        <end position="92"/>
    </location>
    <ligand>
        <name>L-histidine</name>
        <dbReference type="ChEBI" id="CHEBI:57595"/>
    </ligand>
</feature>
<evidence type="ECO:0000256" key="3">
    <source>
        <dbReference type="ARBA" id="ARBA00022598"/>
    </source>
</evidence>
<dbReference type="Pfam" id="PF03129">
    <property type="entry name" value="HGTP_anticodon"/>
    <property type="match status" value="1"/>
</dbReference>
<dbReference type="GO" id="GO:0003723">
    <property type="term" value="F:RNA binding"/>
    <property type="evidence" value="ECO:0007669"/>
    <property type="project" value="TreeGrafter"/>
</dbReference>
<evidence type="ECO:0000256" key="1">
    <source>
        <dbReference type="ARBA" id="ARBA00008226"/>
    </source>
</evidence>
<name>A0A078ASX9_STYLE</name>
<evidence type="ECO:0000256" key="5">
    <source>
        <dbReference type="ARBA" id="ARBA00022840"/>
    </source>
</evidence>
<dbReference type="PANTHER" id="PTHR11476:SF7">
    <property type="entry name" value="HISTIDINE--TRNA LIGASE"/>
    <property type="match status" value="1"/>
</dbReference>
<evidence type="ECO:0000256" key="9">
    <source>
        <dbReference type="PIRSR" id="PIRSR001549-1"/>
    </source>
</evidence>
<evidence type="ECO:0000256" key="4">
    <source>
        <dbReference type="ARBA" id="ARBA00022741"/>
    </source>
</evidence>
<dbReference type="CDD" id="cd00773">
    <property type="entry name" value="HisRS-like_core"/>
    <property type="match status" value="1"/>
</dbReference>
<feature type="domain" description="Aminoacyl-transfer RNA synthetases class-II family profile" evidence="10">
    <location>
        <begin position="21"/>
        <end position="346"/>
    </location>
</feature>
<dbReference type="EMBL" id="CCKQ01013609">
    <property type="protein sequence ID" value="CDW85294.1"/>
    <property type="molecule type" value="Genomic_DNA"/>
</dbReference>
<keyword evidence="3 11" id="KW-0436">Ligase</keyword>
<dbReference type="Gene3D" id="3.40.50.800">
    <property type="entry name" value="Anticodon-binding domain"/>
    <property type="match status" value="1"/>
</dbReference>